<feature type="compositionally biased region" description="Basic residues" evidence="1">
    <location>
        <begin position="26"/>
        <end position="42"/>
    </location>
</feature>
<feature type="region of interest" description="Disordered" evidence="1">
    <location>
        <begin position="89"/>
        <end position="115"/>
    </location>
</feature>
<gene>
    <name evidence="2" type="ORF">ACHAWU_008334</name>
</gene>
<dbReference type="InterPro" id="IPR019034">
    <property type="entry name" value="UPF0390"/>
</dbReference>
<organism evidence="2 3">
    <name type="scientific">Discostella pseudostelligera</name>
    <dbReference type="NCBI Taxonomy" id="259834"/>
    <lineage>
        <taxon>Eukaryota</taxon>
        <taxon>Sar</taxon>
        <taxon>Stramenopiles</taxon>
        <taxon>Ochrophyta</taxon>
        <taxon>Bacillariophyta</taxon>
        <taxon>Coscinodiscophyceae</taxon>
        <taxon>Thalassiosirophycidae</taxon>
        <taxon>Stephanodiscales</taxon>
        <taxon>Stephanodiscaceae</taxon>
        <taxon>Discostella</taxon>
    </lineage>
</organism>
<evidence type="ECO:0000313" key="2">
    <source>
        <dbReference type="EMBL" id="KAL3758580.1"/>
    </source>
</evidence>
<dbReference type="Proteomes" id="UP001530293">
    <property type="component" value="Unassembled WGS sequence"/>
</dbReference>
<dbReference type="AlphaFoldDB" id="A0ABD3MDF7"/>
<dbReference type="EMBL" id="JALLBG020000228">
    <property type="protein sequence ID" value="KAL3758580.1"/>
    <property type="molecule type" value="Genomic_DNA"/>
</dbReference>
<protein>
    <submittedName>
        <fullName evidence="2">Uncharacterized protein</fullName>
    </submittedName>
</protein>
<accession>A0ABD3MDF7</accession>
<evidence type="ECO:0000256" key="1">
    <source>
        <dbReference type="SAM" id="MobiDB-lite"/>
    </source>
</evidence>
<evidence type="ECO:0000313" key="3">
    <source>
        <dbReference type="Proteomes" id="UP001530293"/>
    </source>
</evidence>
<proteinExistence type="predicted"/>
<comment type="caution">
    <text evidence="2">The sequence shown here is derived from an EMBL/GenBank/DDBJ whole genome shotgun (WGS) entry which is preliminary data.</text>
</comment>
<dbReference type="Pfam" id="PF09495">
    <property type="entry name" value="DUF2462"/>
    <property type="match status" value="1"/>
</dbReference>
<feature type="region of interest" description="Disordered" evidence="1">
    <location>
        <begin position="1"/>
        <end position="51"/>
    </location>
</feature>
<name>A0ABD3MDF7_9STRA</name>
<reference evidence="2 3" key="1">
    <citation type="submission" date="2024-10" db="EMBL/GenBank/DDBJ databases">
        <title>Updated reference genomes for cyclostephanoid diatoms.</title>
        <authorList>
            <person name="Roberts W.R."/>
            <person name="Alverson A.J."/>
        </authorList>
    </citation>
    <scope>NUCLEOTIDE SEQUENCE [LARGE SCALE GENOMIC DNA]</scope>
    <source>
        <strain evidence="2 3">AJA232-27</strain>
    </source>
</reference>
<sequence length="115" mass="12815">MAQGGFKLKSNKPDAKKSRPTQQKKQLSKGRKAFATKGRKAAVAKQEMQTSKAINRKNEIAVAARAVGAGNTFYLKDIKEAGKKELGKRKDELRKKEGKSAKMSERLKEQLNKLK</sequence>
<keyword evidence="3" id="KW-1185">Reference proteome</keyword>